<comment type="caution">
    <text evidence="2">The sequence shown here is derived from an EMBL/GenBank/DDBJ whole genome shotgun (WGS) entry which is preliminary data.</text>
</comment>
<dbReference type="SUPFAM" id="SSF54909">
    <property type="entry name" value="Dimeric alpha+beta barrel"/>
    <property type="match status" value="1"/>
</dbReference>
<gene>
    <name evidence="2" type="ORF">HMN09_00339000</name>
</gene>
<dbReference type="Gene3D" id="3.30.70.1060">
    <property type="entry name" value="Dimeric alpha+beta barrel"/>
    <property type="match status" value="1"/>
</dbReference>
<dbReference type="Proteomes" id="UP000613580">
    <property type="component" value="Unassembled WGS sequence"/>
</dbReference>
<feature type="domain" description="YCII-related" evidence="1">
    <location>
        <begin position="17"/>
        <end position="102"/>
    </location>
</feature>
<dbReference type="OrthoDB" id="5519740at2759"/>
<proteinExistence type="predicted"/>
<dbReference type="PANTHER" id="PTHR33606:SF3">
    <property type="entry name" value="PROTEIN YCII"/>
    <property type="match status" value="1"/>
</dbReference>
<dbReference type="InterPro" id="IPR051807">
    <property type="entry name" value="Sec-metab_biosynth-assoc"/>
</dbReference>
<organism evidence="2 3">
    <name type="scientific">Mycena chlorophos</name>
    <name type="common">Agaric fungus</name>
    <name type="synonym">Agaricus chlorophos</name>
    <dbReference type="NCBI Taxonomy" id="658473"/>
    <lineage>
        <taxon>Eukaryota</taxon>
        <taxon>Fungi</taxon>
        <taxon>Dikarya</taxon>
        <taxon>Basidiomycota</taxon>
        <taxon>Agaricomycotina</taxon>
        <taxon>Agaricomycetes</taxon>
        <taxon>Agaricomycetidae</taxon>
        <taxon>Agaricales</taxon>
        <taxon>Marasmiineae</taxon>
        <taxon>Mycenaceae</taxon>
        <taxon>Mycena</taxon>
    </lineage>
</organism>
<accession>A0A8H6WKQ0</accession>
<sequence length="119" mass="13485">MQRLLRRSMSSSVRHRFLVYAPDKTDKDAFARRMSVRATHLDVAKQNIANGKFLVAGALLTPESLHSEEKKMVGSSFIVEAETLEEVKEIMEKDIYYTSGVWDPEKLVILPFVAATPFP</sequence>
<protein>
    <submittedName>
        <fullName evidence="2">YCII domain-containing protein</fullName>
    </submittedName>
</protein>
<dbReference type="AlphaFoldDB" id="A0A8H6WKQ0"/>
<evidence type="ECO:0000313" key="2">
    <source>
        <dbReference type="EMBL" id="KAF7318303.1"/>
    </source>
</evidence>
<reference evidence="2" key="1">
    <citation type="submission" date="2020-05" db="EMBL/GenBank/DDBJ databases">
        <title>Mycena genomes resolve the evolution of fungal bioluminescence.</title>
        <authorList>
            <person name="Tsai I.J."/>
        </authorList>
    </citation>
    <scope>NUCLEOTIDE SEQUENCE</scope>
    <source>
        <strain evidence="2">110903Hualien_Pintung</strain>
    </source>
</reference>
<dbReference type="InterPro" id="IPR005545">
    <property type="entry name" value="YCII"/>
</dbReference>
<dbReference type="Pfam" id="PF03795">
    <property type="entry name" value="YCII"/>
    <property type="match status" value="1"/>
</dbReference>
<evidence type="ECO:0000259" key="1">
    <source>
        <dbReference type="Pfam" id="PF03795"/>
    </source>
</evidence>
<keyword evidence="3" id="KW-1185">Reference proteome</keyword>
<dbReference type="EMBL" id="JACAZE010000004">
    <property type="protein sequence ID" value="KAF7318303.1"/>
    <property type="molecule type" value="Genomic_DNA"/>
</dbReference>
<dbReference type="InterPro" id="IPR011008">
    <property type="entry name" value="Dimeric_a/b-barrel"/>
</dbReference>
<evidence type="ECO:0000313" key="3">
    <source>
        <dbReference type="Proteomes" id="UP000613580"/>
    </source>
</evidence>
<name>A0A8H6WKQ0_MYCCL</name>
<dbReference type="PANTHER" id="PTHR33606">
    <property type="entry name" value="PROTEIN YCII"/>
    <property type="match status" value="1"/>
</dbReference>